<evidence type="ECO:0000313" key="3">
    <source>
        <dbReference type="Proteomes" id="UP000630097"/>
    </source>
</evidence>
<name>A0A8J3LUA1_9ACTN</name>
<feature type="region of interest" description="Disordered" evidence="1">
    <location>
        <begin position="56"/>
        <end position="77"/>
    </location>
</feature>
<dbReference type="Proteomes" id="UP000630097">
    <property type="component" value="Unassembled WGS sequence"/>
</dbReference>
<reference evidence="2 3" key="1">
    <citation type="submission" date="2021-01" db="EMBL/GenBank/DDBJ databases">
        <title>Whole genome shotgun sequence of Planotetraspora kaengkrachanensis NBRC 104272.</title>
        <authorList>
            <person name="Komaki H."/>
            <person name="Tamura T."/>
        </authorList>
    </citation>
    <scope>NUCLEOTIDE SEQUENCE [LARGE SCALE GENOMIC DNA]</scope>
    <source>
        <strain evidence="2 3">NBRC 104272</strain>
    </source>
</reference>
<protein>
    <submittedName>
        <fullName evidence="2">Uncharacterized protein</fullName>
    </submittedName>
</protein>
<comment type="caution">
    <text evidence="2">The sequence shown here is derived from an EMBL/GenBank/DDBJ whole genome shotgun (WGS) entry which is preliminary data.</text>
</comment>
<accession>A0A8J3LUA1</accession>
<sequence>MPAKPDTTCSTAAASGAVAANPVSAADDTISPAATAATTPDHRFLLFRTARSRRLVDDGHARDRALSVQDPKDTARP</sequence>
<gene>
    <name evidence="2" type="ORF">Pka01_14940</name>
</gene>
<dbReference type="EMBL" id="BONV01000004">
    <property type="protein sequence ID" value="GIG78367.1"/>
    <property type="molecule type" value="Genomic_DNA"/>
</dbReference>
<organism evidence="2 3">
    <name type="scientific">Planotetraspora kaengkrachanensis</name>
    <dbReference type="NCBI Taxonomy" id="575193"/>
    <lineage>
        <taxon>Bacteria</taxon>
        <taxon>Bacillati</taxon>
        <taxon>Actinomycetota</taxon>
        <taxon>Actinomycetes</taxon>
        <taxon>Streptosporangiales</taxon>
        <taxon>Streptosporangiaceae</taxon>
        <taxon>Planotetraspora</taxon>
    </lineage>
</organism>
<keyword evidence="3" id="KW-1185">Reference proteome</keyword>
<evidence type="ECO:0000256" key="1">
    <source>
        <dbReference type="SAM" id="MobiDB-lite"/>
    </source>
</evidence>
<evidence type="ECO:0000313" key="2">
    <source>
        <dbReference type="EMBL" id="GIG78367.1"/>
    </source>
</evidence>
<dbReference type="AlphaFoldDB" id="A0A8J3LUA1"/>
<proteinExistence type="predicted"/>